<dbReference type="PROSITE" id="PS50294">
    <property type="entry name" value="WD_REPEATS_REGION"/>
    <property type="match status" value="1"/>
</dbReference>
<feature type="compositionally biased region" description="Low complexity" evidence="2">
    <location>
        <begin position="310"/>
        <end position="326"/>
    </location>
</feature>
<dbReference type="PROSITE" id="PS50082">
    <property type="entry name" value="WD_REPEATS_2"/>
    <property type="match status" value="1"/>
</dbReference>
<feature type="compositionally biased region" description="Basic and acidic residues" evidence="2">
    <location>
        <begin position="131"/>
        <end position="144"/>
    </location>
</feature>
<sequence length="525" mass="56416">YEEKTAFVFDITTGEQIAAYEHDNNVREIAYSPSGRFIATACVDKKAYLWDAPEDPQPTSQKSPALSPLDLPAVVPEGEPSEGSDQQGYEYANFFDLSAAADRSIVRHQPTSTTPRRSLSRFKHAITRQLNRREGSRAGGEETGRGPSWWKRMRRRATDQTPPVDDDQPNPKNSSTDISDHTQRPPGNDEGNSGSSRTGNTAARSQRVQVAAGRDKTFWVIVDDIVYTPTKRILFMFFYCRRPPVEDAEEVEPVQNAEVTVVVPSMMVPPQSSSPNNVASVGPSDPVAAQPALPVVVISPPVDTSTAAYPSSSPDLSPTLSLTSPSQPSPLTPPALPSSASFTPTSPMVDTIPSSLQDTILSLLPADEASILREYQRQKSRFAAATGTPSEPLHDIESIASQSQSIPSLQTLGPIVHHSPSSRSSPSPRHLSLLDSLLGVQDTSSLPQPSSLSSDQPSSSSIALITDTDSVDAAGPLSPAPAEQDLEPDAPLLMSPLSALWAGSRTDIEMDSSPMLEYENPWASG</sequence>
<feature type="repeat" description="WD" evidence="1">
    <location>
        <begin position="19"/>
        <end position="51"/>
    </location>
</feature>
<proteinExistence type="predicted"/>
<gene>
    <name evidence="3" type="ORF">HYDPIDRAFT_32158</name>
</gene>
<dbReference type="OrthoDB" id="5591786at2759"/>
<feature type="non-terminal residue" evidence="3">
    <location>
        <position position="1"/>
    </location>
</feature>
<dbReference type="HOGENOM" id="CLU_016266_0_0_1"/>
<feature type="region of interest" description="Disordered" evidence="2">
    <location>
        <begin position="106"/>
        <end position="209"/>
    </location>
</feature>
<feature type="region of interest" description="Disordered" evidence="2">
    <location>
        <begin position="412"/>
        <end position="431"/>
    </location>
</feature>
<keyword evidence="1" id="KW-0853">WD repeat</keyword>
<dbReference type="SMART" id="SM00320">
    <property type="entry name" value="WD40"/>
    <property type="match status" value="1"/>
</dbReference>
<evidence type="ECO:0000313" key="4">
    <source>
        <dbReference type="Proteomes" id="UP000053820"/>
    </source>
</evidence>
<feature type="compositionally biased region" description="Polar residues" evidence="2">
    <location>
        <begin position="190"/>
        <end position="208"/>
    </location>
</feature>
<evidence type="ECO:0000256" key="2">
    <source>
        <dbReference type="SAM" id="MobiDB-lite"/>
    </source>
</evidence>
<evidence type="ECO:0000256" key="1">
    <source>
        <dbReference type="PROSITE-ProRule" id="PRU00221"/>
    </source>
</evidence>
<name>A0A0C9V4R0_9AGAM</name>
<feature type="compositionally biased region" description="Low complexity" evidence="2">
    <location>
        <begin position="337"/>
        <end position="347"/>
    </location>
</feature>
<feature type="region of interest" description="Disordered" evidence="2">
    <location>
        <begin position="51"/>
        <end position="87"/>
    </location>
</feature>
<accession>A0A0C9V4R0</accession>
<dbReference type="Gene3D" id="2.130.10.10">
    <property type="entry name" value="YVTN repeat-like/Quinoprotein amine dehydrogenase"/>
    <property type="match status" value="1"/>
</dbReference>
<dbReference type="InterPro" id="IPR001680">
    <property type="entry name" value="WD40_rpt"/>
</dbReference>
<dbReference type="Pfam" id="PF00400">
    <property type="entry name" value="WD40"/>
    <property type="match status" value="1"/>
</dbReference>
<feature type="region of interest" description="Disordered" evidence="2">
    <location>
        <begin position="306"/>
        <end position="350"/>
    </location>
</feature>
<dbReference type="InterPro" id="IPR015943">
    <property type="entry name" value="WD40/YVTN_repeat-like_dom_sf"/>
</dbReference>
<dbReference type="AlphaFoldDB" id="A0A0C9V4R0"/>
<reference evidence="3 4" key="1">
    <citation type="submission" date="2014-04" db="EMBL/GenBank/DDBJ databases">
        <title>Evolutionary Origins and Diversification of the Mycorrhizal Mutualists.</title>
        <authorList>
            <consortium name="DOE Joint Genome Institute"/>
            <consortium name="Mycorrhizal Genomics Consortium"/>
            <person name="Kohler A."/>
            <person name="Kuo A."/>
            <person name="Nagy L.G."/>
            <person name="Floudas D."/>
            <person name="Copeland A."/>
            <person name="Barry K.W."/>
            <person name="Cichocki N."/>
            <person name="Veneault-Fourrey C."/>
            <person name="LaButti K."/>
            <person name="Lindquist E.A."/>
            <person name="Lipzen A."/>
            <person name="Lundell T."/>
            <person name="Morin E."/>
            <person name="Murat C."/>
            <person name="Riley R."/>
            <person name="Ohm R."/>
            <person name="Sun H."/>
            <person name="Tunlid A."/>
            <person name="Henrissat B."/>
            <person name="Grigoriev I.V."/>
            <person name="Hibbett D.S."/>
            <person name="Martin F."/>
        </authorList>
    </citation>
    <scope>NUCLEOTIDE SEQUENCE [LARGE SCALE GENOMIC DNA]</scope>
    <source>
        <strain evidence="3 4">MD-312</strain>
    </source>
</reference>
<keyword evidence="4" id="KW-1185">Reference proteome</keyword>
<feature type="compositionally biased region" description="Low complexity" evidence="2">
    <location>
        <begin position="417"/>
        <end position="431"/>
    </location>
</feature>
<protein>
    <submittedName>
        <fullName evidence="3">Uncharacterized protein</fullName>
    </submittedName>
</protein>
<organism evidence="3 4">
    <name type="scientific">Hydnomerulius pinastri MD-312</name>
    <dbReference type="NCBI Taxonomy" id="994086"/>
    <lineage>
        <taxon>Eukaryota</taxon>
        <taxon>Fungi</taxon>
        <taxon>Dikarya</taxon>
        <taxon>Basidiomycota</taxon>
        <taxon>Agaricomycotina</taxon>
        <taxon>Agaricomycetes</taxon>
        <taxon>Agaricomycetidae</taxon>
        <taxon>Boletales</taxon>
        <taxon>Boletales incertae sedis</taxon>
        <taxon>Leucogyrophana</taxon>
    </lineage>
</organism>
<dbReference type="InterPro" id="IPR011047">
    <property type="entry name" value="Quinoprotein_ADH-like_sf"/>
</dbReference>
<evidence type="ECO:0000313" key="3">
    <source>
        <dbReference type="EMBL" id="KIJ60524.1"/>
    </source>
</evidence>
<feature type="region of interest" description="Disordered" evidence="2">
    <location>
        <begin position="468"/>
        <end position="491"/>
    </location>
</feature>
<dbReference type="EMBL" id="KN839871">
    <property type="protein sequence ID" value="KIJ60524.1"/>
    <property type="molecule type" value="Genomic_DNA"/>
</dbReference>
<dbReference type="Proteomes" id="UP000053820">
    <property type="component" value="Unassembled WGS sequence"/>
</dbReference>
<dbReference type="SUPFAM" id="SSF50998">
    <property type="entry name" value="Quinoprotein alcohol dehydrogenase-like"/>
    <property type="match status" value="1"/>
</dbReference>
<feature type="compositionally biased region" description="Pro residues" evidence="2">
    <location>
        <begin position="327"/>
        <end position="336"/>
    </location>
</feature>